<reference evidence="2" key="1">
    <citation type="submission" date="2020-03" db="EMBL/GenBank/DDBJ databases">
        <title>Draft Genome Sequence of Cylindrodendrum hubeiense.</title>
        <authorList>
            <person name="Buettner E."/>
            <person name="Kellner H."/>
        </authorList>
    </citation>
    <scope>NUCLEOTIDE SEQUENCE</scope>
    <source>
        <strain evidence="2">IHI 201604</strain>
    </source>
</reference>
<dbReference type="EMBL" id="JAANBB010000607">
    <property type="protein sequence ID" value="KAF7538119.1"/>
    <property type="molecule type" value="Genomic_DNA"/>
</dbReference>
<keyword evidence="3" id="KW-1185">Reference proteome</keyword>
<dbReference type="Proteomes" id="UP000722485">
    <property type="component" value="Unassembled WGS sequence"/>
</dbReference>
<evidence type="ECO:0000313" key="2">
    <source>
        <dbReference type="EMBL" id="KAF7538119.1"/>
    </source>
</evidence>
<gene>
    <name evidence="2" type="ORF">G7Z17_g12694</name>
</gene>
<proteinExistence type="predicted"/>
<evidence type="ECO:0000313" key="3">
    <source>
        <dbReference type="Proteomes" id="UP000722485"/>
    </source>
</evidence>
<feature type="compositionally biased region" description="Low complexity" evidence="1">
    <location>
        <begin position="55"/>
        <end position="70"/>
    </location>
</feature>
<feature type="region of interest" description="Disordered" evidence="1">
    <location>
        <begin position="54"/>
        <end position="84"/>
    </location>
</feature>
<sequence>MVDKASEASRTTYRRMPIYLSLAACCLTLAPGLHPWASLGGRYGLDAVAVRTAQHATHPSSSTSRSTLHSRGAHVTGKTVNPPSDTSLSITYDSVVVLPAGPHDLFVETMVGQAPTARQWQPTAHTSRDRKLGKLAHLSSPASRLEIASLVRPETENGLPAPTSVIHRATMAGGQASAAPRTARCLGCLGCLGCPFPAGIRVAKGNAKPLCAQAEFSFHSLSLPDPCAGLVTLPGTLGWCHAWPSGAGAGPGDIWDAGGEDQRLDNGQHGACEWAGAATLEPLSPNVFDPLRYGAVAHGAQEHGAWSVERPAWWSQVDNNRMPPA</sequence>
<dbReference type="AlphaFoldDB" id="A0A9P5L8Z7"/>
<protein>
    <submittedName>
        <fullName evidence="2">Uncharacterized protein</fullName>
    </submittedName>
</protein>
<accession>A0A9P5L8Z7</accession>
<comment type="caution">
    <text evidence="2">The sequence shown here is derived from an EMBL/GenBank/DDBJ whole genome shotgun (WGS) entry which is preliminary data.</text>
</comment>
<evidence type="ECO:0000256" key="1">
    <source>
        <dbReference type="SAM" id="MobiDB-lite"/>
    </source>
</evidence>
<name>A0A9P5L8Z7_9HYPO</name>
<organism evidence="2 3">
    <name type="scientific">Cylindrodendrum hubeiense</name>
    <dbReference type="NCBI Taxonomy" id="595255"/>
    <lineage>
        <taxon>Eukaryota</taxon>
        <taxon>Fungi</taxon>
        <taxon>Dikarya</taxon>
        <taxon>Ascomycota</taxon>
        <taxon>Pezizomycotina</taxon>
        <taxon>Sordariomycetes</taxon>
        <taxon>Hypocreomycetidae</taxon>
        <taxon>Hypocreales</taxon>
        <taxon>Nectriaceae</taxon>
        <taxon>Cylindrodendrum</taxon>
    </lineage>
</organism>